<dbReference type="SUPFAM" id="SSF53756">
    <property type="entry name" value="UDP-Glycosyltransferase/glycogen phosphorylase"/>
    <property type="match status" value="1"/>
</dbReference>
<dbReference type="RefSeq" id="WP_029202852.1">
    <property type="nucleotide sequence ID" value="NZ_BMLB01000003.1"/>
</dbReference>
<dbReference type="Pfam" id="PF13692">
    <property type="entry name" value="Glyco_trans_1_4"/>
    <property type="match status" value="1"/>
</dbReference>
<evidence type="ECO:0000256" key="2">
    <source>
        <dbReference type="ARBA" id="ARBA00022679"/>
    </source>
</evidence>
<feature type="domain" description="Glycosyltransferase subfamily 4-like N-terminal" evidence="4">
    <location>
        <begin position="31"/>
        <end position="235"/>
    </location>
</feature>
<gene>
    <name evidence="5" type="ORF">GCM10011509_15050</name>
</gene>
<organism evidence="5 6">
    <name type="scientific">Ornithinimicrobium pekingense</name>
    <dbReference type="NCBI Taxonomy" id="384677"/>
    <lineage>
        <taxon>Bacteria</taxon>
        <taxon>Bacillati</taxon>
        <taxon>Actinomycetota</taxon>
        <taxon>Actinomycetes</taxon>
        <taxon>Micrococcales</taxon>
        <taxon>Ornithinimicrobiaceae</taxon>
        <taxon>Ornithinimicrobium</taxon>
    </lineage>
</organism>
<keyword evidence="2" id="KW-0808">Transferase</keyword>
<reference evidence="6" key="1">
    <citation type="journal article" date="2019" name="Int. J. Syst. Evol. Microbiol.">
        <title>The Global Catalogue of Microorganisms (GCM) 10K type strain sequencing project: providing services to taxonomists for standard genome sequencing and annotation.</title>
        <authorList>
            <consortium name="The Broad Institute Genomics Platform"/>
            <consortium name="The Broad Institute Genome Sequencing Center for Infectious Disease"/>
            <person name="Wu L."/>
            <person name="Ma J."/>
        </authorList>
    </citation>
    <scope>NUCLEOTIDE SEQUENCE [LARGE SCALE GENOMIC DNA]</scope>
    <source>
        <strain evidence="6">CGMCC 1.5362</strain>
    </source>
</reference>
<keyword evidence="6" id="KW-1185">Reference proteome</keyword>
<evidence type="ECO:0000313" key="5">
    <source>
        <dbReference type="EMBL" id="GGK67666.1"/>
    </source>
</evidence>
<name>A0ABQ2F7M1_9MICO</name>
<evidence type="ECO:0000313" key="6">
    <source>
        <dbReference type="Proteomes" id="UP000662111"/>
    </source>
</evidence>
<feature type="compositionally biased region" description="Acidic residues" evidence="3">
    <location>
        <begin position="270"/>
        <end position="279"/>
    </location>
</feature>
<dbReference type="InterPro" id="IPR028098">
    <property type="entry name" value="Glyco_trans_4-like_N"/>
</dbReference>
<feature type="region of interest" description="Disordered" evidence="3">
    <location>
        <begin position="248"/>
        <end position="280"/>
    </location>
</feature>
<evidence type="ECO:0000256" key="1">
    <source>
        <dbReference type="ARBA" id="ARBA00022676"/>
    </source>
</evidence>
<accession>A0ABQ2F7M1</accession>
<dbReference type="Proteomes" id="UP000662111">
    <property type="component" value="Unassembled WGS sequence"/>
</dbReference>
<evidence type="ECO:0000259" key="4">
    <source>
        <dbReference type="Pfam" id="PF13579"/>
    </source>
</evidence>
<comment type="caution">
    <text evidence="5">The sequence shown here is derived from an EMBL/GenBank/DDBJ whole genome shotgun (WGS) entry which is preliminary data.</text>
</comment>
<proteinExistence type="predicted"/>
<evidence type="ECO:0000256" key="3">
    <source>
        <dbReference type="SAM" id="MobiDB-lite"/>
    </source>
</evidence>
<dbReference type="Gene3D" id="3.40.50.2000">
    <property type="entry name" value="Glycogen Phosphorylase B"/>
    <property type="match status" value="2"/>
</dbReference>
<dbReference type="Pfam" id="PF13579">
    <property type="entry name" value="Glyco_trans_4_4"/>
    <property type="match status" value="1"/>
</dbReference>
<protein>
    <recommendedName>
        <fullName evidence="4">Glycosyltransferase subfamily 4-like N-terminal domain-containing protein</fullName>
    </recommendedName>
</protein>
<dbReference type="PANTHER" id="PTHR12526">
    <property type="entry name" value="GLYCOSYLTRANSFERASE"/>
    <property type="match status" value="1"/>
</dbReference>
<feature type="compositionally biased region" description="Low complexity" evidence="3">
    <location>
        <begin position="248"/>
        <end position="269"/>
    </location>
</feature>
<sequence>MTPDPPGCAYRPHVAIVAFYFPPSRASGVYRMLALANYLARQGWDVTVVTVTTDFFERITQSSDPSLLDAVDPRVTVERVPLPMKHLEPELRRFGWFRGNYPELHRRVIRKLTVRLWCDQYGPWVPGVLARLLTVHRRRPVDLTLATGNPYSSYQAVWAMRKATGVPYVLDSRDSWTLNLFTGEKAFRPDHAAHTWERRTFADAELISFVNSPLLDWHRREYPQDAHKMMVVANGYDEHGTSELVPGVASDPADPDVDVSGSPEPFTADEAADEADPQEATDGLPTRLGYVGTLTANQPHDLVWEGWRRARSDGRLPHAVVDLYGHLGFFGVSAAVRDRLPLHDPSQQVVWHGAVEKADIANAYASLDVLIMIVADSPYVTSGKVFEYMSTGKPVLGLYEPDCAVADVLGDYPLLVRAASLDPDDIADAFVEVVALAGTVTAEQRESARAYATRFERTRQLAPLERRMREIVTSRRSPRRAAS</sequence>
<keyword evidence="1" id="KW-0328">Glycosyltransferase</keyword>
<dbReference type="EMBL" id="BMLB01000003">
    <property type="protein sequence ID" value="GGK67666.1"/>
    <property type="molecule type" value="Genomic_DNA"/>
</dbReference>